<keyword evidence="2" id="KW-0808">Transferase</keyword>
<organism evidence="2 3">
    <name type="scientific">Gloeobacter morelensis MG652769</name>
    <dbReference type="NCBI Taxonomy" id="2781736"/>
    <lineage>
        <taxon>Bacteria</taxon>
        <taxon>Bacillati</taxon>
        <taxon>Cyanobacteriota</taxon>
        <taxon>Cyanophyceae</taxon>
        <taxon>Gloeobacterales</taxon>
        <taxon>Gloeobacteraceae</taxon>
        <taxon>Gloeobacter</taxon>
        <taxon>Gloeobacter morelensis</taxon>
    </lineage>
</organism>
<dbReference type="GO" id="GO:0032259">
    <property type="term" value="P:methylation"/>
    <property type="evidence" value="ECO:0007669"/>
    <property type="project" value="UniProtKB-KW"/>
</dbReference>
<dbReference type="Gene3D" id="3.40.50.150">
    <property type="entry name" value="Vaccinia Virus protein VP39"/>
    <property type="match status" value="1"/>
</dbReference>
<dbReference type="InterPro" id="IPR050508">
    <property type="entry name" value="Methyltransf_Superfamily"/>
</dbReference>
<sequence length="281" mass="31290">MTREALFDRYLAPVLKALIDEDAFLRPYRGIDWEQATSELRRPEVHYPPYYLENNFHGIPGGYLSMRAAVTYDPITQYVLWPNETWVRDCLVKSVTRPPARILDLGCGTGSTTVLLAGAFPEAQMTGLDLSPDMLVAARLKARREKLAIEWVHGDARTTGLPEASFDLVSASLLFHETPPAEVPVILCEMHRLLAPGGQCLILDGAQSTLRRVEWLSEIFEEPFIRAYAAGDLANDLAAVGFGAVRTEEHWLIHQVSRGVKPIWRPGLAYAGTRPQPSEAP</sequence>
<evidence type="ECO:0000313" key="3">
    <source>
        <dbReference type="Proteomes" id="UP001054846"/>
    </source>
</evidence>
<evidence type="ECO:0000259" key="1">
    <source>
        <dbReference type="Pfam" id="PF13649"/>
    </source>
</evidence>
<dbReference type="Pfam" id="PF13649">
    <property type="entry name" value="Methyltransf_25"/>
    <property type="match status" value="1"/>
</dbReference>
<dbReference type="CDD" id="cd02440">
    <property type="entry name" value="AdoMet_MTases"/>
    <property type="match status" value="1"/>
</dbReference>
<dbReference type="PANTHER" id="PTHR42912:SF80">
    <property type="entry name" value="METHYLTRANSFERASE DOMAIN-CONTAINING PROTEIN"/>
    <property type="match status" value="1"/>
</dbReference>
<dbReference type="PANTHER" id="PTHR42912">
    <property type="entry name" value="METHYLTRANSFERASE"/>
    <property type="match status" value="1"/>
</dbReference>
<accession>A0ABY3PQG3</accession>
<dbReference type="SUPFAM" id="SSF53335">
    <property type="entry name" value="S-adenosyl-L-methionine-dependent methyltransferases"/>
    <property type="match status" value="1"/>
</dbReference>
<dbReference type="RefSeq" id="WP_230843000.1">
    <property type="nucleotide sequence ID" value="NZ_CP063845.1"/>
</dbReference>
<feature type="domain" description="Methyltransferase" evidence="1">
    <location>
        <begin position="102"/>
        <end position="198"/>
    </location>
</feature>
<dbReference type="InterPro" id="IPR029063">
    <property type="entry name" value="SAM-dependent_MTases_sf"/>
</dbReference>
<dbReference type="EMBL" id="CP063845">
    <property type="protein sequence ID" value="UFP95774.1"/>
    <property type="molecule type" value="Genomic_DNA"/>
</dbReference>
<dbReference type="InterPro" id="IPR041698">
    <property type="entry name" value="Methyltransf_25"/>
</dbReference>
<keyword evidence="2" id="KW-0489">Methyltransferase</keyword>
<protein>
    <submittedName>
        <fullName evidence="2">Class I SAM-dependent methyltransferase</fullName>
    </submittedName>
</protein>
<dbReference type="Proteomes" id="UP001054846">
    <property type="component" value="Chromosome"/>
</dbReference>
<proteinExistence type="predicted"/>
<keyword evidence="3" id="KW-1185">Reference proteome</keyword>
<gene>
    <name evidence="2" type="ORF">ISF26_05955</name>
</gene>
<dbReference type="GO" id="GO:0008168">
    <property type="term" value="F:methyltransferase activity"/>
    <property type="evidence" value="ECO:0007669"/>
    <property type="project" value="UniProtKB-KW"/>
</dbReference>
<name>A0ABY3PQG3_9CYAN</name>
<reference evidence="2 3" key="1">
    <citation type="journal article" date="2021" name="Genome Biol. Evol.">
        <title>Complete Genome Sequencing of a Novel Gloeobacter Species from a Waterfall Cave in Mexico.</title>
        <authorList>
            <person name="Saw J.H."/>
            <person name="Cardona T."/>
            <person name="Montejano G."/>
        </authorList>
    </citation>
    <scope>NUCLEOTIDE SEQUENCE [LARGE SCALE GENOMIC DNA]</scope>
    <source>
        <strain evidence="2">MG652769</strain>
    </source>
</reference>
<evidence type="ECO:0000313" key="2">
    <source>
        <dbReference type="EMBL" id="UFP95774.1"/>
    </source>
</evidence>